<feature type="transmembrane region" description="Helical" evidence="10">
    <location>
        <begin position="65"/>
        <end position="83"/>
    </location>
</feature>
<evidence type="ECO:0000259" key="11">
    <source>
        <dbReference type="SMART" id="SM00387"/>
    </source>
</evidence>
<dbReference type="Gene3D" id="3.30.565.10">
    <property type="entry name" value="Histidine kinase-like ATPase, C-terminal domain"/>
    <property type="match status" value="1"/>
</dbReference>
<evidence type="ECO:0000256" key="10">
    <source>
        <dbReference type="SAM" id="Phobius"/>
    </source>
</evidence>
<evidence type="ECO:0000256" key="1">
    <source>
        <dbReference type="ARBA" id="ARBA00000085"/>
    </source>
</evidence>
<dbReference type="Gene3D" id="1.20.5.1930">
    <property type="match status" value="1"/>
</dbReference>
<dbReference type="Pfam" id="PF07730">
    <property type="entry name" value="HisKA_3"/>
    <property type="match status" value="1"/>
</dbReference>
<dbReference type="InterPro" id="IPR011712">
    <property type="entry name" value="Sig_transdc_His_kin_sub3_dim/P"/>
</dbReference>
<accession>A0ABS2UM21</accession>
<dbReference type="GO" id="GO:0016301">
    <property type="term" value="F:kinase activity"/>
    <property type="evidence" value="ECO:0007669"/>
    <property type="project" value="UniProtKB-KW"/>
</dbReference>
<evidence type="ECO:0000256" key="6">
    <source>
        <dbReference type="ARBA" id="ARBA00022777"/>
    </source>
</evidence>
<feature type="domain" description="Histidine kinase/HSP90-like ATPase" evidence="11">
    <location>
        <begin position="316"/>
        <end position="406"/>
    </location>
</feature>
<evidence type="ECO:0000256" key="5">
    <source>
        <dbReference type="ARBA" id="ARBA00022741"/>
    </source>
</evidence>
<evidence type="ECO:0000256" key="2">
    <source>
        <dbReference type="ARBA" id="ARBA00012438"/>
    </source>
</evidence>
<keyword evidence="4" id="KW-0808">Transferase</keyword>
<organism evidence="12 13">
    <name type="scientific">Streptomyces zhihengii</name>
    <dbReference type="NCBI Taxonomy" id="1818004"/>
    <lineage>
        <taxon>Bacteria</taxon>
        <taxon>Bacillati</taxon>
        <taxon>Actinomycetota</taxon>
        <taxon>Actinomycetes</taxon>
        <taxon>Kitasatosporales</taxon>
        <taxon>Streptomycetaceae</taxon>
        <taxon>Streptomyces</taxon>
    </lineage>
</organism>
<comment type="caution">
    <text evidence="12">The sequence shown here is derived from an EMBL/GenBank/DDBJ whole genome shotgun (WGS) entry which is preliminary data.</text>
</comment>
<dbReference type="SUPFAM" id="SSF55874">
    <property type="entry name" value="ATPase domain of HSP90 chaperone/DNA topoisomerase II/histidine kinase"/>
    <property type="match status" value="1"/>
</dbReference>
<dbReference type="EMBL" id="JAFEJA010000001">
    <property type="protein sequence ID" value="MBM9618576.1"/>
    <property type="molecule type" value="Genomic_DNA"/>
</dbReference>
<dbReference type="EC" id="2.7.13.3" evidence="2"/>
<keyword evidence="8" id="KW-0902">Two-component regulatory system</keyword>
<evidence type="ECO:0000256" key="3">
    <source>
        <dbReference type="ARBA" id="ARBA00022553"/>
    </source>
</evidence>
<feature type="transmembrane region" description="Helical" evidence="10">
    <location>
        <begin position="25"/>
        <end position="44"/>
    </location>
</feature>
<keyword evidence="3" id="KW-0597">Phosphoprotein</keyword>
<feature type="transmembrane region" description="Helical" evidence="10">
    <location>
        <begin position="95"/>
        <end position="122"/>
    </location>
</feature>
<protein>
    <recommendedName>
        <fullName evidence="2">histidine kinase</fullName>
        <ecNumber evidence="2">2.7.13.3</ecNumber>
    </recommendedName>
</protein>
<keyword evidence="10" id="KW-0812">Transmembrane</keyword>
<gene>
    <name evidence="12" type="ORF">JE024_07395</name>
</gene>
<reference evidence="12 13" key="1">
    <citation type="journal article" date="2016" name="Arch. Microbiol.">
        <title>Streptomyces zhihengii sp. nov., isolated from rhizospheric soil of Psammosilene tunicoides.</title>
        <authorList>
            <person name="Huang M.J."/>
            <person name="Fei J.J."/>
            <person name="Salam N."/>
            <person name="Kim C.J."/>
            <person name="Hozzein W.N."/>
            <person name="Xiao M."/>
            <person name="Huang H.Q."/>
            <person name="Li W.J."/>
        </authorList>
    </citation>
    <scope>NUCLEOTIDE SEQUENCE [LARGE SCALE GENOMIC DNA]</scope>
    <source>
        <strain evidence="12 13">YIM T102</strain>
    </source>
</reference>
<evidence type="ECO:0000313" key="13">
    <source>
        <dbReference type="Proteomes" id="UP000664109"/>
    </source>
</evidence>
<dbReference type="Pfam" id="PF02518">
    <property type="entry name" value="HATPase_c"/>
    <property type="match status" value="1"/>
</dbReference>
<keyword evidence="5" id="KW-0547">Nucleotide-binding</keyword>
<dbReference type="PANTHER" id="PTHR24421">
    <property type="entry name" value="NITRATE/NITRITE SENSOR PROTEIN NARX-RELATED"/>
    <property type="match status" value="1"/>
</dbReference>
<keyword evidence="10" id="KW-0472">Membrane</keyword>
<dbReference type="CDD" id="cd16917">
    <property type="entry name" value="HATPase_UhpB-NarQ-NarX-like"/>
    <property type="match status" value="1"/>
</dbReference>
<evidence type="ECO:0000256" key="7">
    <source>
        <dbReference type="ARBA" id="ARBA00022840"/>
    </source>
</evidence>
<feature type="transmembrane region" description="Helical" evidence="10">
    <location>
        <begin position="134"/>
        <end position="151"/>
    </location>
</feature>
<proteinExistence type="predicted"/>
<keyword evidence="6 12" id="KW-0418">Kinase</keyword>
<evidence type="ECO:0000256" key="8">
    <source>
        <dbReference type="ARBA" id="ARBA00023012"/>
    </source>
</evidence>
<evidence type="ECO:0000256" key="4">
    <source>
        <dbReference type="ARBA" id="ARBA00022679"/>
    </source>
</evidence>
<keyword evidence="7" id="KW-0067">ATP-binding</keyword>
<evidence type="ECO:0000256" key="9">
    <source>
        <dbReference type="SAM" id="MobiDB-lite"/>
    </source>
</evidence>
<dbReference type="Proteomes" id="UP000664109">
    <property type="component" value="Unassembled WGS sequence"/>
</dbReference>
<keyword evidence="10" id="KW-1133">Transmembrane helix</keyword>
<dbReference type="InterPro" id="IPR036890">
    <property type="entry name" value="HATPase_C_sf"/>
</dbReference>
<dbReference type="SMART" id="SM00387">
    <property type="entry name" value="HATPase_c"/>
    <property type="match status" value="1"/>
</dbReference>
<dbReference type="PANTHER" id="PTHR24421:SF10">
    <property type="entry name" value="NITRATE_NITRITE SENSOR PROTEIN NARQ"/>
    <property type="match status" value="1"/>
</dbReference>
<comment type="catalytic activity">
    <reaction evidence="1">
        <text>ATP + protein L-histidine = ADP + protein N-phospho-L-histidine.</text>
        <dbReference type="EC" id="2.7.13.3"/>
    </reaction>
</comment>
<dbReference type="InterPro" id="IPR003594">
    <property type="entry name" value="HATPase_dom"/>
</dbReference>
<keyword evidence="13" id="KW-1185">Reference proteome</keyword>
<name>A0ABS2UM21_9ACTN</name>
<dbReference type="InterPro" id="IPR050482">
    <property type="entry name" value="Sensor_HK_TwoCompSys"/>
</dbReference>
<feature type="region of interest" description="Disordered" evidence="9">
    <location>
        <begin position="403"/>
        <end position="445"/>
    </location>
</feature>
<dbReference type="RefSeq" id="WP_205372834.1">
    <property type="nucleotide sequence ID" value="NZ_JAFEJA010000001.1"/>
</dbReference>
<evidence type="ECO:0000313" key="12">
    <source>
        <dbReference type="EMBL" id="MBM9618576.1"/>
    </source>
</evidence>
<sequence>MSATQPPSSQDDPPPGRSWRNAPPWVWTVLAWCAGLVFTFLIRVRLPGEDAPPVLAGVLFYRWDGITQLVLATALTVAGARWLDRSPLGGLGLLLGASVIATMPLSVGEIPLAQFLAVDVALYTVAASRPRRTGAVAVALALGVLAGYLAFRWLAGWTTGTSAELAVALTAVVAWLTGDSAHRSRLHSEELRARSTAQAVSDERLRIARELHDMVAHSIGIVALQAGAARRVIDTQPERAREALGEVEATSRETLAGLRRMLGALREADRGGDPAREGAAGTPGLDEVDRLAATTTAAGVRVEVRRVGGRRPLPREIDLSAYRIVQESVTNVVRHASTGACRVTLEQREDALSIEVADEGRGGVPSDTGYGLLGMRERVGLLRGEFSAGPRPGGGFLVRARLPLPEPAPATDAARLPETAPATDPAPPTEPARAVTAPRPTETAR</sequence>